<evidence type="ECO:0000256" key="1">
    <source>
        <dbReference type="SAM" id="MobiDB-lite"/>
    </source>
</evidence>
<dbReference type="InterPro" id="IPR042318">
    <property type="entry name" value="Consortin"/>
</dbReference>
<evidence type="ECO:0000313" key="4">
    <source>
        <dbReference type="Proteomes" id="UP001652642"/>
    </source>
</evidence>
<dbReference type="InterPro" id="IPR028129">
    <property type="entry name" value="Consortin_C"/>
</dbReference>
<feature type="region of interest" description="Disordered" evidence="1">
    <location>
        <begin position="304"/>
        <end position="331"/>
    </location>
</feature>
<dbReference type="PANTHER" id="PTHR28581:SF1">
    <property type="entry name" value="CONSORTIN"/>
    <property type="match status" value="1"/>
</dbReference>
<reference evidence="4" key="1">
    <citation type="submission" date="2025-05" db="UniProtKB">
        <authorList>
            <consortium name="RefSeq"/>
        </authorList>
    </citation>
    <scope>NUCLEOTIDE SEQUENCE [LARGE SCALE GENOMIC DNA]</scope>
</reference>
<feature type="domain" description="Consortin N-terminal" evidence="3">
    <location>
        <begin position="171"/>
        <end position="222"/>
    </location>
</feature>
<evidence type="ECO:0000259" key="2">
    <source>
        <dbReference type="Pfam" id="PF15281"/>
    </source>
</evidence>
<organism evidence="4 5">
    <name type="scientific">Pogona vitticeps</name>
    <name type="common">central bearded dragon</name>
    <dbReference type="NCBI Taxonomy" id="103695"/>
    <lineage>
        <taxon>Eukaryota</taxon>
        <taxon>Metazoa</taxon>
        <taxon>Chordata</taxon>
        <taxon>Craniata</taxon>
        <taxon>Vertebrata</taxon>
        <taxon>Euteleostomi</taxon>
        <taxon>Lepidosauria</taxon>
        <taxon>Squamata</taxon>
        <taxon>Bifurcata</taxon>
        <taxon>Unidentata</taxon>
        <taxon>Episquamata</taxon>
        <taxon>Toxicofera</taxon>
        <taxon>Iguania</taxon>
        <taxon>Acrodonta</taxon>
        <taxon>Agamidae</taxon>
        <taxon>Amphibolurinae</taxon>
        <taxon>Pogona</taxon>
    </lineage>
</organism>
<gene>
    <name evidence="5" type="primary">CNST</name>
</gene>
<dbReference type="KEGG" id="pvt:110076079"/>
<evidence type="ECO:0000313" key="5">
    <source>
        <dbReference type="RefSeq" id="XP_020643602.2"/>
    </source>
</evidence>
<dbReference type="GeneID" id="110076079"/>
<dbReference type="GO" id="GO:0005802">
    <property type="term" value="C:trans-Golgi network"/>
    <property type="evidence" value="ECO:0007669"/>
    <property type="project" value="InterPro"/>
</dbReference>
<feature type="region of interest" description="Disordered" evidence="1">
    <location>
        <begin position="35"/>
        <end position="86"/>
    </location>
</feature>
<dbReference type="Pfam" id="PF15281">
    <property type="entry name" value="Consortin_C"/>
    <property type="match status" value="1"/>
</dbReference>
<dbReference type="CTD" id="163882"/>
<feature type="domain" description="Consortin C-terminal" evidence="2">
    <location>
        <begin position="596"/>
        <end position="706"/>
    </location>
</feature>
<dbReference type="GO" id="GO:0042998">
    <property type="term" value="P:positive regulation of Golgi to plasma membrane protein transport"/>
    <property type="evidence" value="ECO:0007669"/>
    <property type="project" value="InterPro"/>
</dbReference>
<feature type="region of interest" description="Disordered" evidence="1">
    <location>
        <begin position="354"/>
        <end position="382"/>
    </location>
</feature>
<dbReference type="InterPro" id="IPR054132">
    <property type="entry name" value="Consortin_N"/>
</dbReference>
<dbReference type="AlphaFoldDB" id="A0A6J0T505"/>
<name>A0A6J0T505_9SAUR</name>
<feature type="compositionally biased region" description="Basic and acidic residues" evidence="1">
    <location>
        <begin position="45"/>
        <end position="62"/>
    </location>
</feature>
<feature type="compositionally biased region" description="Polar residues" evidence="1">
    <location>
        <begin position="63"/>
        <end position="78"/>
    </location>
</feature>
<accession>A0A6J0T505</accession>
<dbReference type="InParanoid" id="A0A6J0T505"/>
<dbReference type="Proteomes" id="UP001652642">
    <property type="component" value="Chromosome 1"/>
</dbReference>
<dbReference type="PANTHER" id="PTHR28581">
    <property type="entry name" value="CONSORTIN"/>
    <property type="match status" value="1"/>
</dbReference>
<evidence type="ECO:0000259" key="3">
    <source>
        <dbReference type="Pfam" id="PF22883"/>
    </source>
</evidence>
<dbReference type="GO" id="GO:0030133">
    <property type="term" value="C:transport vesicle"/>
    <property type="evidence" value="ECO:0007669"/>
    <property type="project" value="TreeGrafter"/>
</dbReference>
<keyword evidence="4" id="KW-1185">Reference proteome</keyword>
<reference evidence="5" key="2">
    <citation type="submission" date="2025-08" db="UniProtKB">
        <authorList>
            <consortium name="RefSeq"/>
        </authorList>
    </citation>
    <scope>IDENTIFICATION</scope>
</reference>
<dbReference type="RefSeq" id="XP_020643602.2">
    <property type="nucleotide sequence ID" value="XM_020787943.2"/>
</dbReference>
<dbReference type="GO" id="GO:0005886">
    <property type="term" value="C:plasma membrane"/>
    <property type="evidence" value="ECO:0007669"/>
    <property type="project" value="TreeGrafter"/>
</dbReference>
<feature type="region of interest" description="Disordered" evidence="1">
    <location>
        <begin position="472"/>
        <end position="500"/>
    </location>
</feature>
<feature type="compositionally biased region" description="Polar residues" evidence="1">
    <location>
        <begin position="35"/>
        <end position="44"/>
    </location>
</feature>
<dbReference type="Pfam" id="PF22883">
    <property type="entry name" value="Consortin_N"/>
    <property type="match status" value="1"/>
</dbReference>
<sequence length="708" mass="79928">MDDRESPTNDQQLNLQDFLHIDTHIERIKTCLTSPDENKNQLNDSKPDALKSSDTRMGRVEQDSINNNENSGDYTSSCQDDESDKPCRSFTADETLVLEKCTSEKRILKKPQNFSRKDTNQAKQEKTDVETTVFEHNEDGHETNANCSQKDPSQTLQALFSLLREEFEQMDSQVLPLCLHQIAETYFQDGEYEKAMKFIQLERLYHEQLLANLSSIQQQWEKKWKAAASNEIPQAKCSTKGLNNRELDRLAELCTSHQEPLVSRSKVISKEKSLKHERFLGLMVSEDLRERGAAAAFDADIKSWPGIRPKKENHHRKTERSESFQPENHCVLQEKASRQLALGKDHMEEEHCIAESTLEPPTKATGKPDTPSSSCLSSRDAGEDDSLQLREELCSEDVAKIEAAAEESAAERSPEPMVDTLVLTDADYVPPDLISSDDNVPSERNFLRSKQYSGSVETSTSQLASCVLNQQQPDYGNDRKSVRSRTPAVSGDVCSESNTPEQTCAAFEGMQEEKAVLEEECEREDPEDLLDRFLNGSIKDREESLEHNLQECQGDYEILPHIPPEQALYNSSDGYSLEENFSSLDELAKRIEIAETVPAEGLVSILKKRDDTESKTLAQMQQRQSKRRVRFQEIDDTLDPEEVGGGSCILLMLLCVATVFLSIGGTALYCSFGNAESPVCIDFAANVDFYYTRILQGIEELKHWISFS</sequence>
<proteinExistence type="predicted"/>
<dbReference type="GO" id="GO:0071253">
    <property type="term" value="F:connexin binding"/>
    <property type="evidence" value="ECO:0007669"/>
    <property type="project" value="InterPro"/>
</dbReference>
<protein>
    <submittedName>
        <fullName evidence="5">Consortin</fullName>
    </submittedName>
</protein>
<dbReference type="OrthoDB" id="9894200at2759"/>